<reference evidence="1 2" key="1">
    <citation type="submission" date="2017-06" db="EMBL/GenBank/DDBJ databases">
        <title>A platform for efficient transgenesis in Macrostomum lignano, a flatworm model organism for stem cell research.</title>
        <authorList>
            <person name="Berezikov E."/>
        </authorList>
    </citation>
    <scope>NUCLEOTIDE SEQUENCE [LARGE SCALE GENOMIC DNA]</scope>
    <source>
        <strain evidence="1">DV1</strain>
        <tissue evidence="1">Whole organism</tissue>
    </source>
</reference>
<accession>A0A267EZP4</accession>
<organism evidence="1 2">
    <name type="scientific">Macrostomum lignano</name>
    <dbReference type="NCBI Taxonomy" id="282301"/>
    <lineage>
        <taxon>Eukaryota</taxon>
        <taxon>Metazoa</taxon>
        <taxon>Spiralia</taxon>
        <taxon>Lophotrochozoa</taxon>
        <taxon>Platyhelminthes</taxon>
        <taxon>Rhabditophora</taxon>
        <taxon>Macrostomorpha</taxon>
        <taxon>Macrostomida</taxon>
        <taxon>Macrostomidae</taxon>
        <taxon>Macrostomum</taxon>
    </lineage>
</organism>
<evidence type="ECO:0000313" key="2">
    <source>
        <dbReference type="Proteomes" id="UP000215902"/>
    </source>
</evidence>
<dbReference type="EMBL" id="NIVC01001569">
    <property type="protein sequence ID" value="PAA66319.1"/>
    <property type="molecule type" value="Genomic_DNA"/>
</dbReference>
<feature type="non-terminal residue" evidence="1">
    <location>
        <position position="1"/>
    </location>
</feature>
<comment type="caution">
    <text evidence="1">The sequence shown here is derived from an EMBL/GenBank/DDBJ whole genome shotgun (WGS) entry which is preliminary data.</text>
</comment>
<gene>
    <name evidence="1" type="ORF">BOX15_Mlig030385g2</name>
</gene>
<name>A0A267EZP4_9PLAT</name>
<sequence>QFADRISNSYMVCHTFKIPRGCFGLSAGVDETGQTSIVNRVPNWWLTLLGLKLECDSPVPQ</sequence>
<evidence type="ECO:0000313" key="1">
    <source>
        <dbReference type="EMBL" id="PAA66319.1"/>
    </source>
</evidence>
<dbReference type="Proteomes" id="UP000215902">
    <property type="component" value="Unassembled WGS sequence"/>
</dbReference>
<dbReference type="AlphaFoldDB" id="A0A267EZP4"/>
<proteinExistence type="predicted"/>
<keyword evidence="2" id="KW-1185">Reference proteome</keyword>
<protein>
    <submittedName>
        <fullName evidence="1">Uncharacterized protein</fullName>
    </submittedName>
</protein>